<dbReference type="InterPro" id="IPR050080">
    <property type="entry name" value="RNase_PH"/>
</dbReference>
<dbReference type="SUPFAM" id="SSF54211">
    <property type="entry name" value="Ribosomal protein S5 domain 2-like"/>
    <property type="match status" value="1"/>
</dbReference>
<proteinExistence type="inferred from homology"/>
<protein>
    <recommendedName>
        <fullName evidence="6">Exoribonuclease phosphorolytic domain-containing protein</fullName>
    </recommendedName>
</protein>
<dbReference type="Proteomes" id="UP001318860">
    <property type="component" value="Unassembled WGS sequence"/>
</dbReference>
<dbReference type="Pfam" id="PF01138">
    <property type="entry name" value="RNase_PH"/>
    <property type="match status" value="1"/>
</dbReference>
<evidence type="ECO:0000256" key="2">
    <source>
        <dbReference type="ARBA" id="ARBA00006678"/>
    </source>
</evidence>
<dbReference type="InterPro" id="IPR001247">
    <property type="entry name" value="ExoRNase_PH_dom1"/>
</dbReference>
<keyword evidence="8" id="KW-1185">Reference proteome</keyword>
<feature type="domain" description="Exoribonuclease phosphorolytic" evidence="6">
    <location>
        <begin position="13"/>
        <end position="121"/>
    </location>
</feature>
<dbReference type="InterPro" id="IPR036345">
    <property type="entry name" value="ExoRNase_PH_dom2_sf"/>
</dbReference>
<keyword evidence="5" id="KW-0539">Nucleus</keyword>
<dbReference type="Gene3D" id="3.30.230.70">
    <property type="entry name" value="GHMP Kinase, N-terminal domain"/>
    <property type="match status" value="1"/>
</dbReference>
<keyword evidence="3" id="KW-0698">rRNA processing</keyword>
<evidence type="ECO:0000256" key="1">
    <source>
        <dbReference type="ARBA" id="ARBA00004123"/>
    </source>
</evidence>
<comment type="similarity">
    <text evidence="2">Belongs to the RNase PH family.</text>
</comment>
<dbReference type="SUPFAM" id="SSF55666">
    <property type="entry name" value="Ribonuclease PH domain 2-like"/>
    <property type="match status" value="1"/>
</dbReference>
<evidence type="ECO:0000256" key="5">
    <source>
        <dbReference type="ARBA" id="ARBA00023242"/>
    </source>
</evidence>
<evidence type="ECO:0000313" key="7">
    <source>
        <dbReference type="EMBL" id="KAK6140912.1"/>
    </source>
</evidence>
<accession>A0ABR0VZZ5</accession>
<dbReference type="EMBL" id="JABTTQ020000230">
    <property type="protein sequence ID" value="KAK6140912.1"/>
    <property type="molecule type" value="Genomic_DNA"/>
</dbReference>
<keyword evidence="4" id="KW-0271">Exosome</keyword>
<comment type="subcellular location">
    <subcellularLocation>
        <location evidence="1">Nucleus</location>
    </subcellularLocation>
</comment>
<reference evidence="7 8" key="1">
    <citation type="journal article" date="2021" name="Comput. Struct. Biotechnol. J.">
        <title>De novo genome assembly of the potent medicinal plant Rehmannia glutinosa using nanopore technology.</title>
        <authorList>
            <person name="Ma L."/>
            <person name="Dong C."/>
            <person name="Song C."/>
            <person name="Wang X."/>
            <person name="Zheng X."/>
            <person name="Niu Y."/>
            <person name="Chen S."/>
            <person name="Feng W."/>
        </authorList>
    </citation>
    <scope>NUCLEOTIDE SEQUENCE [LARGE SCALE GENOMIC DNA]</scope>
    <source>
        <strain evidence="7">DH-2019</strain>
    </source>
</reference>
<organism evidence="7 8">
    <name type="scientific">Rehmannia glutinosa</name>
    <name type="common">Chinese foxglove</name>
    <dbReference type="NCBI Taxonomy" id="99300"/>
    <lineage>
        <taxon>Eukaryota</taxon>
        <taxon>Viridiplantae</taxon>
        <taxon>Streptophyta</taxon>
        <taxon>Embryophyta</taxon>
        <taxon>Tracheophyta</taxon>
        <taxon>Spermatophyta</taxon>
        <taxon>Magnoliopsida</taxon>
        <taxon>eudicotyledons</taxon>
        <taxon>Gunneridae</taxon>
        <taxon>Pentapetalae</taxon>
        <taxon>asterids</taxon>
        <taxon>lamiids</taxon>
        <taxon>Lamiales</taxon>
        <taxon>Orobanchaceae</taxon>
        <taxon>Rehmannieae</taxon>
        <taxon>Rehmannia</taxon>
    </lineage>
</organism>
<name>A0ABR0VZZ5_REHGL</name>
<gene>
    <name evidence="7" type="ORF">DH2020_025340</name>
</gene>
<dbReference type="PANTHER" id="PTHR11953">
    <property type="entry name" value="EXOSOME COMPLEX COMPONENT"/>
    <property type="match status" value="1"/>
</dbReference>
<dbReference type="InterPro" id="IPR027408">
    <property type="entry name" value="PNPase/RNase_PH_dom_sf"/>
</dbReference>
<evidence type="ECO:0000256" key="3">
    <source>
        <dbReference type="ARBA" id="ARBA00022552"/>
    </source>
</evidence>
<dbReference type="InterPro" id="IPR020568">
    <property type="entry name" value="Ribosomal_Su5_D2-typ_SF"/>
</dbReference>
<evidence type="ECO:0000313" key="8">
    <source>
        <dbReference type="Proteomes" id="UP001318860"/>
    </source>
</evidence>
<dbReference type="PANTHER" id="PTHR11953:SF1">
    <property type="entry name" value="EXOSOME COMPLEX COMPONENT RRP46"/>
    <property type="match status" value="1"/>
</dbReference>
<evidence type="ECO:0000256" key="4">
    <source>
        <dbReference type="ARBA" id="ARBA00022835"/>
    </source>
</evidence>
<dbReference type="CDD" id="cd11372">
    <property type="entry name" value="RNase_PH_RRP46"/>
    <property type="match status" value="1"/>
</dbReference>
<evidence type="ECO:0000259" key="6">
    <source>
        <dbReference type="Pfam" id="PF01138"/>
    </source>
</evidence>
<comment type="caution">
    <text evidence="7">The sequence shown here is derived from an EMBL/GenBank/DDBJ whole genome shotgun (WGS) entry which is preliminary data.</text>
</comment>
<sequence>MDLEREGGRGANQLRPIDCSRNVLSRAHGSASCSHGETRVLAAVYGPKAGTKKNENPEKACIEVIWKPKSGQIGKPEKEFEMILKRTLQNICLLNVHPNTTTSIIVQVVHDDACAALIDAGIPLKYLAESGKILLDPNKLEEQKTKAFVCLAFPSSVHSVLTEGSINGIITSLTHGVMAVDDYFQCVEQGRAAITPLSNILKKKLQSQSAE</sequence>